<feature type="region of interest" description="Disordered" evidence="1">
    <location>
        <begin position="33"/>
        <end position="59"/>
    </location>
</feature>
<evidence type="ECO:0000313" key="2">
    <source>
        <dbReference type="EMBL" id="EEY16049.1"/>
    </source>
</evidence>
<dbReference type="RefSeq" id="XP_003007970.1">
    <property type="nucleotide sequence ID" value="XM_003007924.1"/>
</dbReference>
<dbReference type="Proteomes" id="UP000008698">
    <property type="component" value="Unassembled WGS sequence"/>
</dbReference>
<evidence type="ECO:0000256" key="1">
    <source>
        <dbReference type="SAM" id="MobiDB-lite"/>
    </source>
</evidence>
<name>C9S9I6_VERA1</name>
<keyword evidence="3" id="KW-1185">Reference proteome</keyword>
<dbReference type="OrthoDB" id="4358152at2759"/>
<sequence length="646" mass="71578">MGMAKNTTGPAVVGRSLASIKFQLSASESIHQRARRHTLSGNTASGPVRVPHHEPAPSAPASRIFDELGPEILEYVLPNSVTPELLTAPRIPHIVRLVARIRQSTPSNPPAPNFASFLDSYLRRKEKDFGTMEPGPLTGLSLRATLRESPDGLSARQLLFLARRIASIATGGFQFFHDRCMSINAEHLADASSEYLQPPRGFPWSQRFEGRPYRPESGGPPSWYEMQHMTRGLWNLQVIYEVRNAAKEGRLGWTAHDVEQIWAMDVNAWFGHPTVYSEEVLTALYYVHHLEGKPLADSCIGHPFSAPSTGPLGEYPLQLPKPLASTAGEVNARGGTKDVWPVDVPHPPRGDFRARFGFEAYGYKWAQLLSQNVRSPIRTVSFRPFRALGFGLWDRQRLVAFGLVDAPPGELAMMMAPKTTGDFFAWRSWLDEGARAEIEARQEGEWRSGRMGGLLRITGSAIGVAVMHSECVAYESDFGSVLDGSSFTSRLVCRVAASSYAEPPRYLGYTMVLVRVCRSFKKKKEDTSTSALGRLSDRGTDDDSVGGKGEGGREYSDASTVRLYTRHVEPASRECSTDAIRCNSFHSTEREGSSYHEEFIFGRRRNSPKIHQDAYSRLSGQQAECNARVHIRAHQGVSSTAATRKV</sequence>
<dbReference type="HOGENOM" id="CLU_424016_0_0_1"/>
<dbReference type="GeneID" id="9536006"/>
<reference evidence="3" key="1">
    <citation type="journal article" date="2011" name="PLoS Pathog.">
        <title>Comparative genomics yields insights into niche adaptation of plant vascular wilt pathogens.</title>
        <authorList>
            <person name="Klosterman S.J."/>
            <person name="Subbarao K.V."/>
            <person name="Kang S."/>
            <person name="Veronese P."/>
            <person name="Gold S.E."/>
            <person name="Thomma B.P.H.J."/>
            <person name="Chen Z."/>
            <person name="Henrissat B."/>
            <person name="Lee Y.-H."/>
            <person name="Park J."/>
            <person name="Garcia-Pedrajas M.D."/>
            <person name="Barbara D.J."/>
            <person name="Anchieta A."/>
            <person name="de Jonge R."/>
            <person name="Santhanam P."/>
            <person name="Maruthachalam K."/>
            <person name="Atallah Z."/>
            <person name="Amyotte S.G."/>
            <person name="Paz Z."/>
            <person name="Inderbitzin P."/>
            <person name="Hayes R.J."/>
            <person name="Heiman D.I."/>
            <person name="Young S."/>
            <person name="Zeng Q."/>
            <person name="Engels R."/>
            <person name="Galagan J."/>
            <person name="Cuomo C.A."/>
            <person name="Dobinson K.F."/>
            <person name="Ma L.-J."/>
        </authorList>
    </citation>
    <scope>NUCLEOTIDE SEQUENCE [LARGE SCALE GENOMIC DNA]</scope>
    <source>
        <strain evidence="3">VaMs.102 / ATCC MYA-4576 / FGSC 10136</strain>
    </source>
</reference>
<dbReference type="KEGG" id="val:VDBG_02158"/>
<dbReference type="EMBL" id="DS985215">
    <property type="protein sequence ID" value="EEY16049.1"/>
    <property type="molecule type" value="Genomic_DNA"/>
</dbReference>
<gene>
    <name evidence="2" type="ORF">VDBG_02158</name>
</gene>
<proteinExistence type="predicted"/>
<feature type="region of interest" description="Disordered" evidence="1">
    <location>
        <begin position="528"/>
        <end position="558"/>
    </location>
</feature>
<protein>
    <submittedName>
        <fullName evidence="2">Predicted protein</fullName>
    </submittedName>
</protein>
<evidence type="ECO:0000313" key="3">
    <source>
        <dbReference type="Proteomes" id="UP000008698"/>
    </source>
</evidence>
<dbReference type="eggNOG" id="ENOG502T1M9">
    <property type="taxonomic scope" value="Eukaryota"/>
</dbReference>
<organism evidence="3">
    <name type="scientific">Verticillium alfalfae (strain VaMs.102 / ATCC MYA-4576 / FGSC 10136)</name>
    <name type="common">Verticillium wilt of alfalfa</name>
    <name type="synonym">Verticillium albo-atrum</name>
    <dbReference type="NCBI Taxonomy" id="526221"/>
    <lineage>
        <taxon>Eukaryota</taxon>
        <taxon>Fungi</taxon>
        <taxon>Dikarya</taxon>
        <taxon>Ascomycota</taxon>
        <taxon>Pezizomycotina</taxon>
        <taxon>Sordariomycetes</taxon>
        <taxon>Hypocreomycetidae</taxon>
        <taxon>Glomerellales</taxon>
        <taxon>Plectosphaerellaceae</taxon>
        <taxon>Verticillium</taxon>
    </lineage>
</organism>
<accession>C9S9I6</accession>
<dbReference type="AlphaFoldDB" id="C9S9I6"/>